<feature type="region of interest" description="Disordered" evidence="1">
    <location>
        <begin position="90"/>
        <end position="206"/>
    </location>
</feature>
<evidence type="ECO:0000313" key="2">
    <source>
        <dbReference type="EMBL" id="GKV09516.1"/>
    </source>
</evidence>
<accession>A0AAV5J9W7</accession>
<evidence type="ECO:0000313" key="3">
    <source>
        <dbReference type="Proteomes" id="UP001054252"/>
    </source>
</evidence>
<protein>
    <submittedName>
        <fullName evidence="2">Uncharacterized protein</fullName>
    </submittedName>
</protein>
<proteinExistence type="predicted"/>
<reference evidence="2 3" key="1">
    <citation type="journal article" date="2021" name="Commun. Biol.">
        <title>The genome of Shorea leprosula (Dipterocarpaceae) highlights the ecological relevance of drought in aseasonal tropical rainforests.</title>
        <authorList>
            <person name="Ng K.K.S."/>
            <person name="Kobayashi M.J."/>
            <person name="Fawcett J.A."/>
            <person name="Hatakeyama M."/>
            <person name="Paape T."/>
            <person name="Ng C.H."/>
            <person name="Ang C.C."/>
            <person name="Tnah L.H."/>
            <person name="Lee C.T."/>
            <person name="Nishiyama T."/>
            <person name="Sese J."/>
            <person name="O'Brien M.J."/>
            <person name="Copetti D."/>
            <person name="Mohd Noor M.I."/>
            <person name="Ong R.C."/>
            <person name="Putra M."/>
            <person name="Sireger I.Z."/>
            <person name="Indrioko S."/>
            <person name="Kosugi Y."/>
            <person name="Izuno A."/>
            <person name="Isagi Y."/>
            <person name="Lee S.L."/>
            <person name="Shimizu K.K."/>
        </authorList>
    </citation>
    <scope>NUCLEOTIDE SEQUENCE [LARGE SCALE GENOMIC DNA]</scope>
    <source>
        <strain evidence="2">214</strain>
    </source>
</reference>
<keyword evidence="3" id="KW-1185">Reference proteome</keyword>
<dbReference type="PANTHER" id="PTHR31973">
    <property type="entry name" value="POLYPROTEIN, PUTATIVE-RELATED"/>
    <property type="match status" value="1"/>
</dbReference>
<feature type="compositionally biased region" description="Acidic residues" evidence="1">
    <location>
        <begin position="26"/>
        <end position="42"/>
    </location>
</feature>
<name>A0AAV5J9W7_9ROSI</name>
<sequence length="434" mass="49455">MAIGGNKGKFGNSYEKGEWSNRGGYEEDCSVDDWSSIDEATDLVDGSDRDDDEAIAVKATTRSSRRPTKGLEVLPSFPTPKIGARYKIVAKKPTPRSTFTKKATDPTSTCTSKGVPIDPVEKARRRKEKAKLANKRYKTLPQSNESYKGKNLTPKKGKKGDLVHPSQSAPVDNDDEGIYNDNDGRDSEYAPSDDAGKLRDSSIDSEDDIFPTPKAIDRPRRAVNVYFNLAWEVLIFEVGMRFQSSKQFKEAIKHYSMRKGCPLIHIRNEPKTQRNPNNKMMTCEMVAEYFKSRIYATPFIKCKNMMTFAYNELRINVDFKKCEMAKEWLYCAKHLYCNLARRNKGDDITLAFWLACRATNEFDYLDKMDALKALSKEAYVELNELHGNFLCKAFLDEHCKSDVVHNNMCETFNAWILGAKCKTIISMFRTLIDQ</sequence>
<gene>
    <name evidence="2" type="ORF">SLEP1_g21003</name>
</gene>
<dbReference type="Proteomes" id="UP001054252">
    <property type="component" value="Unassembled WGS sequence"/>
</dbReference>
<dbReference type="PANTHER" id="PTHR31973:SF187">
    <property type="entry name" value="MUTATOR TRANSPOSASE MUDRA PROTEIN"/>
    <property type="match status" value="1"/>
</dbReference>
<feature type="compositionally biased region" description="Basic and acidic residues" evidence="1">
    <location>
        <begin position="182"/>
        <end position="202"/>
    </location>
</feature>
<feature type="compositionally biased region" description="Basic residues" evidence="1">
    <location>
        <begin position="123"/>
        <end position="138"/>
    </location>
</feature>
<comment type="caution">
    <text evidence="2">The sequence shown here is derived from an EMBL/GenBank/DDBJ whole genome shotgun (WGS) entry which is preliminary data.</text>
</comment>
<evidence type="ECO:0000256" key="1">
    <source>
        <dbReference type="SAM" id="MobiDB-lite"/>
    </source>
</evidence>
<dbReference type="EMBL" id="BPVZ01000030">
    <property type="protein sequence ID" value="GKV09516.1"/>
    <property type="molecule type" value="Genomic_DNA"/>
</dbReference>
<feature type="compositionally biased region" description="Polar residues" evidence="1">
    <location>
        <begin position="95"/>
        <end position="112"/>
    </location>
</feature>
<dbReference type="AlphaFoldDB" id="A0AAV5J9W7"/>
<feature type="region of interest" description="Disordered" evidence="1">
    <location>
        <begin position="1"/>
        <end position="77"/>
    </location>
</feature>
<organism evidence="2 3">
    <name type="scientific">Rubroshorea leprosula</name>
    <dbReference type="NCBI Taxonomy" id="152421"/>
    <lineage>
        <taxon>Eukaryota</taxon>
        <taxon>Viridiplantae</taxon>
        <taxon>Streptophyta</taxon>
        <taxon>Embryophyta</taxon>
        <taxon>Tracheophyta</taxon>
        <taxon>Spermatophyta</taxon>
        <taxon>Magnoliopsida</taxon>
        <taxon>eudicotyledons</taxon>
        <taxon>Gunneridae</taxon>
        <taxon>Pentapetalae</taxon>
        <taxon>rosids</taxon>
        <taxon>malvids</taxon>
        <taxon>Malvales</taxon>
        <taxon>Dipterocarpaceae</taxon>
        <taxon>Rubroshorea</taxon>
    </lineage>
</organism>